<evidence type="ECO:0000313" key="3">
    <source>
        <dbReference type="Proteomes" id="UP000027265"/>
    </source>
</evidence>
<evidence type="ECO:0000313" key="2">
    <source>
        <dbReference type="EMBL" id="KDQ53795.1"/>
    </source>
</evidence>
<dbReference type="HOGENOM" id="CLU_2942073_0_0_1"/>
<proteinExistence type="predicted"/>
<gene>
    <name evidence="2" type="ORF">JAAARDRAFT_39099</name>
</gene>
<sequence length="60" mass="6346">MDDAAPPSTTMHALPDHAKPDEAAPASRLPSLNKLVVRMHASHPNSVVNTSSSCGATRWI</sequence>
<keyword evidence="3" id="KW-1185">Reference proteome</keyword>
<accession>A0A067PIX2</accession>
<dbReference type="EMBL" id="KL197732">
    <property type="protein sequence ID" value="KDQ53795.1"/>
    <property type="molecule type" value="Genomic_DNA"/>
</dbReference>
<reference evidence="3" key="1">
    <citation type="journal article" date="2014" name="Proc. Natl. Acad. Sci. U.S.A.">
        <title>Extensive sampling of basidiomycete genomes demonstrates inadequacy of the white-rot/brown-rot paradigm for wood decay fungi.</title>
        <authorList>
            <person name="Riley R."/>
            <person name="Salamov A.A."/>
            <person name="Brown D.W."/>
            <person name="Nagy L.G."/>
            <person name="Floudas D."/>
            <person name="Held B.W."/>
            <person name="Levasseur A."/>
            <person name="Lombard V."/>
            <person name="Morin E."/>
            <person name="Otillar R."/>
            <person name="Lindquist E.A."/>
            <person name="Sun H."/>
            <person name="LaButti K.M."/>
            <person name="Schmutz J."/>
            <person name="Jabbour D."/>
            <person name="Luo H."/>
            <person name="Baker S.E."/>
            <person name="Pisabarro A.G."/>
            <person name="Walton J.D."/>
            <person name="Blanchette R.A."/>
            <person name="Henrissat B."/>
            <person name="Martin F."/>
            <person name="Cullen D."/>
            <person name="Hibbett D.S."/>
            <person name="Grigoriev I.V."/>
        </authorList>
    </citation>
    <scope>NUCLEOTIDE SEQUENCE [LARGE SCALE GENOMIC DNA]</scope>
    <source>
        <strain evidence="3">MUCL 33604</strain>
    </source>
</reference>
<dbReference type="AlphaFoldDB" id="A0A067PIX2"/>
<evidence type="ECO:0000256" key="1">
    <source>
        <dbReference type="SAM" id="MobiDB-lite"/>
    </source>
</evidence>
<dbReference type="InParanoid" id="A0A067PIX2"/>
<organism evidence="2 3">
    <name type="scientific">Jaapia argillacea MUCL 33604</name>
    <dbReference type="NCBI Taxonomy" id="933084"/>
    <lineage>
        <taxon>Eukaryota</taxon>
        <taxon>Fungi</taxon>
        <taxon>Dikarya</taxon>
        <taxon>Basidiomycota</taxon>
        <taxon>Agaricomycotina</taxon>
        <taxon>Agaricomycetes</taxon>
        <taxon>Agaricomycetidae</taxon>
        <taxon>Jaapiales</taxon>
        <taxon>Jaapiaceae</taxon>
        <taxon>Jaapia</taxon>
    </lineage>
</organism>
<name>A0A067PIX2_9AGAM</name>
<feature type="region of interest" description="Disordered" evidence="1">
    <location>
        <begin position="1"/>
        <end position="29"/>
    </location>
</feature>
<dbReference type="Proteomes" id="UP000027265">
    <property type="component" value="Unassembled WGS sequence"/>
</dbReference>
<protein>
    <submittedName>
        <fullName evidence="2">Uncharacterized protein</fullName>
    </submittedName>
</protein>